<dbReference type="EMBL" id="CM031823">
    <property type="protein sequence ID" value="KAG6627614.1"/>
    <property type="molecule type" value="Genomic_DNA"/>
</dbReference>
<sequence>MFAGISAPPLDIPIAFPSGREFLVVPDPTNSSTTLESIFSSRSISSVILSKLISLSVSPPSSLSKLPLFSVIFPLGLNWLGASCHTVFYPPSRSHPYNHLCRV</sequence>
<proteinExistence type="predicted"/>
<organism evidence="1 2">
    <name type="scientific">Carya illinoinensis</name>
    <name type="common">Pecan</name>
    <dbReference type="NCBI Taxonomy" id="32201"/>
    <lineage>
        <taxon>Eukaryota</taxon>
        <taxon>Viridiplantae</taxon>
        <taxon>Streptophyta</taxon>
        <taxon>Embryophyta</taxon>
        <taxon>Tracheophyta</taxon>
        <taxon>Spermatophyta</taxon>
        <taxon>Magnoliopsida</taxon>
        <taxon>eudicotyledons</taxon>
        <taxon>Gunneridae</taxon>
        <taxon>Pentapetalae</taxon>
        <taxon>rosids</taxon>
        <taxon>fabids</taxon>
        <taxon>Fagales</taxon>
        <taxon>Juglandaceae</taxon>
        <taxon>Carya</taxon>
    </lineage>
</organism>
<evidence type="ECO:0000313" key="2">
    <source>
        <dbReference type="Proteomes" id="UP000811609"/>
    </source>
</evidence>
<dbReference type="Proteomes" id="UP000811609">
    <property type="component" value="Chromosome 15"/>
</dbReference>
<reference evidence="1" key="1">
    <citation type="submission" date="2020-12" db="EMBL/GenBank/DDBJ databases">
        <title>WGS assembly of Carya illinoinensis cv. Pawnee.</title>
        <authorList>
            <person name="Platts A."/>
            <person name="Shu S."/>
            <person name="Wright S."/>
            <person name="Barry K."/>
            <person name="Edger P."/>
            <person name="Pires J.C."/>
            <person name="Schmutz J."/>
        </authorList>
    </citation>
    <scope>NUCLEOTIDE SEQUENCE</scope>
    <source>
        <tissue evidence="1">Leaf</tissue>
    </source>
</reference>
<evidence type="ECO:0000313" key="1">
    <source>
        <dbReference type="EMBL" id="KAG6627614.1"/>
    </source>
</evidence>
<gene>
    <name evidence="1" type="ORF">CIPAW_15G141800</name>
</gene>
<accession>A0A8T1NER8</accession>
<comment type="caution">
    <text evidence="1">The sequence shown here is derived from an EMBL/GenBank/DDBJ whole genome shotgun (WGS) entry which is preliminary data.</text>
</comment>
<keyword evidence="2" id="KW-1185">Reference proteome</keyword>
<name>A0A8T1NER8_CARIL</name>
<protein>
    <submittedName>
        <fullName evidence="1">Uncharacterized protein</fullName>
    </submittedName>
</protein>
<dbReference type="AlphaFoldDB" id="A0A8T1NER8"/>